<dbReference type="RefSeq" id="WP_039337565.1">
    <property type="nucleotide sequence ID" value="NZ_JBNNWK010000016.1"/>
</dbReference>
<keyword evidence="2" id="KW-0812">Transmembrane</keyword>
<feature type="transmembrane region" description="Helical" evidence="2">
    <location>
        <begin position="38"/>
        <end position="64"/>
    </location>
</feature>
<dbReference type="EMBL" id="JRVC01000024">
    <property type="protein sequence ID" value="KHS42932.1"/>
    <property type="molecule type" value="Genomic_DNA"/>
</dbReference>
<keyword evidence="4" id="KW-1185">Reference proteome</keyword>
<evidence type="ECO:0000256" key="2">
    <source>
        <dbReference type="SAM" id="Phobius"/>
    </source>
</evidence>
<evidence type="ECO:0000313" key="4">
    <source>
        <dbReference type="Proteomes" id="UP000031338"/>
    </source>
</evidence>
<dbReference type="STRING" id="48936.NJ75_03953"/>
<accession>A0A0B8ZIV4</accession>
<feature type="region of interest" description="Disordered" evidence="1">
    <location>
        <begin position="1"/>
        <end position="21"/>
    </location>
</feature>
<dbReference type="Proteomes" id="UP000031338">
    <property type="component" value="Unassembled WGS sequence"/>
</dbReference>
<reference evidence="3 4" key="1">
    <citation type="submission" date="2014-10" db="EMBL/GenBank/DDBJ databases">
        <title>Draft genome sequence of Novosphingobium subterraneum DSM 12447.</title>
        <authorList>
            <person name="Gan H.M."/>
            <person name="Gan H.Y."/>
            <person name="Savka M.A."/>
        </authorList>
    </citation>
    <scope>NUCLEOTIDE SEQUENCE [LARGE SCALE GENOMIC DNA]</scope>
    <source>
        <strain evidence="3 4">DSM 12447</strain>
    </source>
</reference>
<gene>
    <name evidence="3" type="ORF">NJ75_03953</name>
</gene>
<protein>
    <recommendedName>
        <fullName evidence="5">Conjugative transfer protein</fullName>
    </recommendedName>
</protein>
<dbReference type="PATRIC" id="fig|48936.3.peg.3987"/>
<evidence type="ECO:0000313" key="3">
    <source>
        <dbReference type="EMBL" id="KHS42932.1"/>
    </source>
</evidence>
<organism evidence="3 4">
    <name type="scientific">Novosphingobium subterraneum</name>
    <dbReference type="NCBI Taxonomy" id="48936"/>
    <lineage>
        <taxon>Bacteria</taxon>
        <taxon>Pseudomonadati</taxon>
        <taxon>Pseudomonadota</taxon>
        <taxon>Alphaproteobacteria</taxon>
        <taxon>Sphingomonadales</taxon>
        <taxon>Sphingomonadaceae</taxon>
        <taxon>Novosphingobium</taxon>
    </lineage>
</organism>
<evidence type="ECO:0008006" key="5">
    <source>
        <dbReference type="Google" id="ProtNLM"/>
    </source>
</evidence>
<dbReference type="AlphaFoldDB" id="A0A0B8ZIV4"/>
<proteinExistence type="predicted"/>
<evidence type="ECO:0000256" key="1">
    <source>
        <dbReference type="SAM" id="MobiDB-lite"/>
    </source>
</evidence>
<feature type="transmembrane region" description="Helical" evidence="2">
    <location>
        <begin position="94"/>
        <end position="114"/>
    </location>
</feature>
<sequence>MPLHLVTPFDRTDPSEDEQPVSPQVQTLRSRMADGCYILLRGCLFLGSSYLMALGLPLLFFLLLSGGSPDAFFAHVANLGDRFLAADLARRVTFLGQCKFVLIGLATLVVVWRMPRFIRDLDRELSGEKR</sequence>
<name>A0A0B8ZIV4_9SPHN</name>
<comment type="caution">
    <text evidence="3">The sequence shown here is derived from an EMBL/GenBank/DDBJ whole genome shotgun (WGS) entry which is preliminary data.</text>
</comment>
<keyword evidence="2" id="KW-1133">Transmembrane helix</keyword>
<keyword evidence="2" id="KW-0472">Membrane</keyword>